<dbReference type="Proteomes" id="UP000192320">
    <property type="component" value="Unassembled WGS sequence"/>
</dbReference>
<proteinExistence type="predicted"/>
<dbReference type="AlphaFoldDB" id="A0AA91M7W0"/>
<evidence type="ECO:0008006" key="4">
    <source>
        <dbReference type="Google" id="ProtNLM"/>
    </source>
</evidence>
<feature type="signal peptide" evidence="1">
    <location>
        <begin position="1"/>
        <end position="41"/>
    </location>
</feature>
<gene>
    <name evidence="2" type="ORF">BST33_02585</name>
</gene>
<comment type="caution">
    <text evidence="2">The sequence shown here is derived from an EMBL/GenBank/DDBJ whole genome shotgun (WGS) entry which is preliminary data.</text>
</comment>
<dbReference type="Pfam" id="PF10783">
    <property type="entry name" value="DUF2599"/>
    <property type="match status" value="1"/>
</dbReference>
<protein>
    <recommendedName>
        <fullName evidence="4">DUF2599 domain-containing protein</fullName>
    </recommendedName>
</protein>
<accession>A0AA91M7W0</accession>
<evidence type="ECO:0000313" key="2">
    <source>
        <dbReference type="EMBL" id="ORB03839.1"/>
    </source>
</evidence>
<organism evidence="2 3">
    <name type="scientific">Mycolicibacter minnesotensis</name>
    <dbReference type="NCBI Taxonomy" id="1118379"/>
    <lineage>
        <taxon>Bacteria</taxon>
        <taxon>Bacillati</taxon>
        <taxon>Actinomycetota</taxon>
        <taxon>Actinomycetes</taxon>
        <taxon>Mycobacteriales</taxon>
        <taxon>Mycobacteriaceae</taxon>
        <taxon>Mycolicibacter</taxon>
    </lineage>
</organism>
<dbReference type="InterPro" id="IPR019719">
    <property type="entry name" value="DUF2599"/>
</dbReference>
<evidence type="ECO:0000313" key="3">
    <source>
        <dbReference type="Proteomes" id="UP000192320"/>
    </source>
</evidence>
<feature type="chain" id="PRO_5041707696" description="DUF2599 domain-containing protein" evidence="1">
    <location>
        <begin position="42"/>
        <end position="152"/>
    </location>
</feature>
<sequence>MYVPDSSRFKASPTNAMVRSLVLTWVSAAAATVLSAAPAAADTESPGYIDHTEWVSYANRSSLRVYPTPAARAAALRLEAGAVSERAWHEVLAQAPDADTPGMRDQFVCHWSYAEFARPGKTSWNLEPWRPVVDDVTMLESGCNPGAAEEAF</sequence>
<name>A0AA91M7W0_9MYCO</name>
<reference evidence="2 3" key="1">
    <citation type="submission" date="2017-02" db="EMBL/GenBank/DDBJ databases">
        <title>The new phylogeny of genus Mycobacterium.</title>
        <authorList>
            <person name="Tortoli E."/>
            <person name="Trovato A."/>
            <person name="Cirillo D.M."/>
        </authorList>
    </citation>
    <scope>NUCLEOTIDE SEQUENCE [LARGE SCALE GENOMIC DNA]</scope>
    <source>
        <strain evidence="2 3">DSM 45633</strain>
    </source>
</reference>
<keyword evidence="1" id="KW-0732">Signal</keyword>
<keyword evidence="3" id="KW-1185">Reference proteome</keyword>
<dbReference type="EMBL" id="MVHZ01000002">
    <property type="protein sequence ID" value="ORB03839.1"/>
    <property type="molecule type" value="Genomic_DNA"/>
</dbReference>
<evidence type="ECO:0000256" key="1">
    <source>
        <dbReference type="SAM" id="SignalP"/>
    </source>
</evidence>